<dbReference type="UniPathway" id="UPA00034">
    <property type="reaction ID" value="UER00025"/>
</dbReference>
<evidence type="ECO:0000313" key="8">
    <source>
        <dbReference type="EMBL" id="CAB4630034.1"/>
    </source>
</evidence>
<dbReference type="PANTHER" id="PTHR31689">
    <property type="entry name" value="DIAMINOPIMELATE EPIMERASE, CHLOROPLASTIC"/>
    <property type="match status" value="1"/>
</dbReference>
<keyword evidence="6" id="KW-0413">Isomerase</keyword>
<sequence>MTRVLKITRGHATGNVFALFSDPTGAIDLTNAECAVLTVAIHGGGADGVIRAVRSEHIPEGVALLETDPDAEWFMDHRNPDGSNAELCGNALRVFVAFLMAEDLVDLKHGDRIAIATRHGVKDVQVGSNGVFRVDLGRWKFDGDSTNSNPTMFVVNRVSDALDAVTVEPFDPLVDDGIGRLSVRMNDNATHATQSWATAAAAVALVTRHRVGPGAPHNWRVDMPDGSLGVQMFPTEDGEHLSLSGTVELAHANTIEV</sequence>
<dbReference type="InterPro" id="IPR018510">
    <property type="entry name" value="DAP_epimerase_AS"/>
</dbReference>
<dbReference type="SUPFAM" id="SSF54506">
    <property type="entry name" value="Diaminopimelate epimerase-like"/>
    <property type="match status" value="1"/>
</dbReference>
<protein>
    <recommendedName>
        <fullName evidence="3">diaminopimelate epimerase</fullName>
        <ecNumber evidence="3">5.1.1.7</ecNumber>
    </recommendedName>
</protein>
<evidence type="ECO:0000256" key="4">
    <source>
        <dbReference type="ARBA" id="ARBA00022605"/>
    </source>
</evidence>
<evidence type="ECO:0000256" key="6">
    <source>
        <dbReference type="ARBA" id="ARBA00023235"/>
    </source>
</evidence>
<evidence type="ECO:0000256" key="2">
    <source>
        <dbReference type="ARBA" id="ARBA00010219"/>
    </source>
</evidence>
<name>A0A6J6J0B0_9ZZZZ</name>
<evidence type="ECO:0000256" key="5">
    <source>
        <dbReference type="ARBA" id="ARBA00023154"/>
    </source>
</evidence>
<reference evidence="8" key="1">
    <citation type="submission" date="2020-05" db="EMBL/GenBank/DDBJ databases">
        <authorList>
            <person name="Chiriac C."/>
            <person name="Salcher M."/>
            <person name="Ghai R."/>
            <person name="Kavagutti S V."/>
        </authorList>
    </citation>
    <scope>NUCLEOTIDE SEQUENCE</scope>
</reference>
<dbReference type="Gene3D" id="3.10.310.10">
    <property type="entry name" value="Diaminopimelate Epimerase, Chain A, domain 1"/>
    <property type="match status" value="1"/>
</dbReference>
<keyword evidence="5" id="KW-0457">Lysine biosynthesis</keyword>
<comment type="catalytic activity">
    <reaction evidence="7">
        <text>(2S,6S)-2,6-diaminopimelate = meso-2,6-diaminopimelate</text>
        <dbReference type="Rhea" id="RHEA:15393"/>
        <dbReference type="ChEBI" id="CHEBI:57609"/>
        <dbReference type="ChEBI" id="CHEBI:57791"/>
        <dbReference type="EC" id="5.1.1.7"/>
    </reaction>
</comment>
<dbReference type="GO" id="GO:0009089">
    <property type="term" value="P:lysine biosynthetic process via diaminopimelate"/>
    <property type="evidence" value="ECO:0007669"/>
    <property type="project" value="UniProtKB-UniPathway"/>
</dbReference>
<dbReference type="AlphaFoldDB" id="A0A6J6J0B0"/>
<dbReference type="InterPro" id="IPR001653">
    <property type="entry name" value="DAP_epimerase_DapF"/>
</dbReference>
<comment type="pathway">
    <text evidence="1">Amino-acid biosynthesis; L-lysine biosynthesis via DAP pathway; DL-2,6-diaminopimelate from LL-2,6-diaminopimelate: step 1/1.</text>
</comment>
<dbReference type="GO" id="GO:0005829">
    <property type="term" value="C:cytosol"/>
    <property type="evidence" value="ECO:0007669"/>
    <property type="project" value="TreeGrafter"/>
</dbReference>
<dbReference type="GO" id="GO:0008837">
    <property type="term" value="F:diaminopimelate epimerase activity"/>
    <property type="evidence" value="ECO:0007669"/>
    <property type="project" value="UniProtKB-EC"/>
</dbReference>
<evidence type="ECO:0000256" key="1">
    <source>
        <dbReference type="ARBA" id="ARBA00005196"/>
    </source>
</evidence>
<dbReference type="PROSITE" id="PS01326">
    <property type="entry name" value="DAP_EPIMERASE"/>
    <property type="match status" value="1"/>
</dbReference>
<dbReference type="PANTHER" id="PTHR31689:SF0">
    <property type="entry name" value="DIAMINOPIMELATE EPIMERASE"/>
    <property type="match status" value="1"/>
</dbReference>
<dbReference type="EMBL" id="CAEZVJ010000068">
    <property type="protein sequence ID" value="CAB4630034.1"/>
    <property type="molecule type" value="Genomic_DNA"/>
</dbReference>
<proteinExistence type="inferred from homology"/>
<organism evidence="8">
    <name type="scientific">freshwater metagenome</name>
    <dbReference type="NCBI Taxonomy" id="449393"/>
    <lineage>
        <taxon>unclassified sequences</taxon>
        <taxon>metagenomes</taxon>
        <taxon>ecological metagenomes</taxon>
    </lineage>
</organism>
<gene>
    <name evidence="8" type="ORF">UFOPK1961_00693</name>
</gene>
<dbReference type="EC" id="5.1.1.7" evidence="3"/>
<evidence type="ECO:0000256" key="7">
    <source>
        <dbReference type="ARBA" id="ARBA00051712"/>
    </source>
</evidence>
<evidence type="ECO:0000256" key="3">
    <source>
        <dbReference type="ARBA" id="ARBA00013080"/>
    </source>
</evidence>
<comment type="similarity">
    <text evidence="2">Belongs to the diaminopimelate epimerase family.</text>
</comment>
<keyword evidence="4" id="KW-0028">Amino-acid biosynthesis</keyword>
<dbReference type="Pfam" id="PF01678">
    <property type="entry name" value="DAP_epimerase"/>
    <property type="match status" value="1"/>
</dbReference>
<accession>A0A6J6J0B0</accession>